<organism evidence="1 2">
    <name type="scientific">Cetraspora pellucida</name>
    <dbReference type="NCBI Taxonomy" id="1433469"/>
    <lineage>
        <taxon>Eukaryota</taxon>
        <taxon>Fungi</taxon>
        <taxon>Fungi incertae sedis</taxon>
        <taxon>Mucoromycota</taxon>
        <taxon>Glomeromycotina</taxon>
        <taxon>Glomeromycetes</taxon>
        <taxon>Diversisporales</taxon>
        <taxon>Gigasporaceae</taxon>
        <taxon>Cetraspora</taxon>
    </lineage>
</organism>
<accession>A0ACA9QGA6</accession>
<gene>
    <name evidence="1" type="ORF">SPELUC_LOCUS14417</name>
</gene>
<sequence length="211" mass="24287">FGDEDSCKSDIQSLIENENEAIVEMIQSCNKRVVHIDNPPINMKGKGEMIQEQIDLNKKICNNARKRVINHLVTCEDSYKPESLNKINERIGCFLSENKVLQKQLDELLEKYNTLQEQLNRLSGTNERSNEISFTQDVFNEFEKRMEENELKKKMDEMMNKIDEIKTSMYDNENSIEIGFFAAIGRGLDNLTEMAIGLAGKALESNRCPIL</sequence>
<keyword evidence="2" id="KW-1185">Reference proteome</keyword>
<evidence type="ECO:0000313" key="2">
    <source>
        <dbReference type="Proteomes" id="UP000789366"/>
    </source>
</evidence>
<proteinExistence type="predicted"/>
<dbReference type="EMBL" id="CAJVPW010042356">
    <property type="protein sequence ID" value="CAG8750057.1"/>
    <property type="molecule type" value="Genomic_DNA"/>
</dbReference>
<dbReference type="Proteomes" id="UP000789366">
    <property type="component" value="Unassembled WGS sequence"/>
</dbReference>
<evidence type="ECO:0000313" key="1">
    <source>
        <dbReference type="EMBL" id="CAG8750057.1"/>
    </source>
</evidence>
<name>A0ACA9QGA6_9GLOM</name>
<reference evidence="1" key="1">
    <citation type="submission" date="2021-06" db="EMBL/GenBank/DDBJ databases">
        <authorList>
            <person name="Kallberg Y."/>
            <person name="Tangrot J."/>
            <person name="Rosling A."/>
        </authorList>
    </citation>
    <scope>NUCLEOTIDE SEQUENCE</scope>
    <source>
        <strain evidence="1">28 12/20/2015</strain>
    </source>
</reference>
<feature type="non-terminal residue" evidence="1">
    <location>
        <position position="1"/>
    </location>
</feature>
<protein>
    <submittedName>
        <fullName evidence="1">7022_t:CDS:1</fullName>
    </submittedName>
</protein>
<comment type="caution">
    <text evidence="1">The sequence shown here is derived from an EMBL/GenBank/DDBJ whole genome shotgun (WGS) entry which is preliminary data.</text>
</comment>